<comment type="caution">
    <text evidence="1">The sequence shown here is derived from an EMBL/GenBank/DDBJ whole genome shotgun (WGS) entry which is preliminary data.</text>
</comment>
<evidence type="ECO:0000313" key="2">
    <source>
        <dbReference type="Proteomes" id="UP001634007"/>
    </source>
</evidence>
<evidence type="ECO:0000313" key="1">
    <source>
        <dbReference type="EMBL" id="KAL3720746.1"/>
    </source>
</evidence>
<proteinExistence type="predicted"/>
<keyword evidence="2" id="KW-1185">Reference proteome</keyword>
<reference evidence="1 2" key="1">
    <citation type="submission" date="2024-11" db="EMBL/GenBank/DDBJ databases">
        <title>Chromosome-level genome assembly of Eucalyptus globulus Labill. provides insights into its genome evolution.</title>
        <authorList>
            <person name="Li X."/>
        </authorList>
    </citation>
    <scope>NUCLEOTIDE SEQUENCE [LARGE SCALE GENOMIC DNA]</scope>
    <source>
        <strain evidence="1">CL2024</strain>
        <tissue evidence="1">Fresh tender leaves</tissue>
    </source>
</reference>
<accession>A0ABD3J7R1</accession>
<dbReference type="EMBL" id="JBJKBG010000010">
    <property type="protein sequence ID" value="KAL3720746.1"/>
    <property type="molecule type" value="Genomic_DNA"/>
</dbReference>
<dbReference type="AlphaFoldDB" id="A0ABD3J7R1"/>
<gene>
    <name evidence="1" type="ORF">ACJRO7_005540</name>
</gene>
<protein>
    <submittedName>
        <fullName evidence="1">Uncharacterized protein</fullName>
    </submittedName>
</protein>
<organism evidence="1 2">
    <name type="scientific">Eucalyptus globulus</name>
    <name type="common">Tasmanian blue gum</name>
    <dbReference type="NCBI Taxonomy" id="34317"/>
    <lineage>
        <taxon>Eukaryota</taxon>
        <taxon>Viridiplantae</taxon>
        <taxon>Streptophyta</taxon>
        <taxon>Embryophyta</taxon>
        <taxon>Tracheophyta</taxon>
        <taxon>Spermatophyta</taxon>
        <taxon>Magnoliopsida</taxon>
        <taxon>eudicotyledons</taxon>
        <taxon>Gunneridae</taxon>
        <taxon>Pentapetalae</taxon>
        <taxon>rosids</taxon>
        <taxon>malvids</taxon>
        <taxon>Myrtales</taxon>
        <taxon>Myrtaceae</taxon>
        <taxon>Myrtoideae</taxon>
        <taxon>Eucalypteae</taxon>
        <taxon>Eucalyptus</taxon>
    </lineage>
</organism>
<dbReference type="Proteomes" id="UP001634007">
    <property type="component" value="Unassembled WGS sequence"/>
</dbReference>
<sequence length="182" mass="20985">MEAGVGVDPNSARPTQRCWVDGKEERDCFAIYAGGLNIAYFGSGSLTGSDSIEIAKVVKTRWLEVRDSFWKLNLSLNVWYKVSFQTRMRCPLAQWRGRRGTRDWLSLTGPTKRSKRNELDVGRFFMTEQNVGKMEFALEQLFGRWRTGVLTSSYVDNKSNCRGIAFMEVTIDYSEEKRVQQR</sequence>
<name>A0ABD3J7R1_EUCGL</name>